<dbReference type="InterPro" id="IPR001849">
    <property type="entry name" value="PH_domain"/>
</dbReference>
<dbReference type="PROSITE" id="PS50003">
    <property type="entry name" value="PH_DOMAIN"/>
    <property type="match status" value="1"/>
</dbReference>
<dbReference type="InterPro" id="IPR011993">
    <property type="entry name" value="PH-like_dom_sf"/>
</dbReference>
<dbReference type="Gene3D" id="2.30.29.30">
    <property type="entry name" value="Pleckstrin-homology domain (PH domain)/Phosphotyrosine-binding domain (PTB)"/>
    <property type="match status" value="1"/>
</dbReference>
<protein>
    <recommendedName>
        <fullName evidence="2">PH domain-containing protein</fullName>
    </recommendedName>
</protein>
<dbReference type="PANTHER" id="PTHR12752:SF9">
    <property type="entry name" value="KRAMER, ISOFORM I"/>
    <property type="match status" value="1"/>
</dbReference>
<keyword evidence="4" id="KW-1185">Reference proteome</keyword>
<evidence type="ECO:0000259" key="2">
    <source>
        <dbReference type="PROSITE" id="PS50003"/>
    </source>
</evidence>
<dbReference type="SMART" id="SM00233">
    <property type="entry name" value="PH"/>
    <property type="match status" value="1"/>
</dbReference>
<dbReference type="Pfam" id="PF00169">
    <property type="entry name" value="PH"/>
    <property type="match status" value="1"/>
</dbReference>
<dbReference type="SUPFAM" id="SSF50729">
    <property type="entry name" value="PH domain-like"/>
    <property type="match status" value="1"/>
</dbReference>
<dbReference type="Proteomes" id="UP000673691">
    <property type="component" value="Unassembled WGS sequence"/>
</dbReference>
<feature type="domain" description="PH" evidence="2">
    <location>
        <begin position="68"/>
        <end position="164"/>
    </location>
</feature>
<reference evidence="3 4" key="1">
    <citation type="journal article" name="Sci. Rep.">
        <title>Genome-scale phylogenetic analyses confirm Olpidium as the closest living zoosporic fungus to the non-flagellated, terrestrial fungi.</title>
        <authorList>
            <person name="Chang Y."/>
            <person name="Rochon D."/>
            <person name="Sekimoto S."/>
            <person name="Wang Y."/>
            <person name="Chovatia M."/>
            <person name="Sandor L."/>
            <person name="Salamov A."/>
            <person name="Grigoriev I.V."/>
            <person name="Stajich J.E."/>
            <person name="Spatafora J.W."/>
        </authorList>
    </citation>
    <scope>NUCLEOTIDE SEQUENCE [LARGE SCALE GENOMIC DNA]</scope>
    <source>
        <strain evidence="3">S191</strain>
    </source>
</reference>
<evidence type="ECO:0000313" key="4">
    <source>
        <dbReference type="Proteomes" id="UP000673691"/>
    </source>
</evidence>
<proteinExistence type="predicted"/>
<comment type="caution">
    <text evidence="3">The sequence shown here is derived from an EMBL/GenBank/DDBJ whole genome shotgun (WGS) entry which is preliminary data.</text>
</comment>
<dbReference type="OrthoDB" id="73680at2759"/>
<dbReference type="EMBL" id="JAEFCI010006637">
    <property type="protein sequence ID" value="KAG5459564.1"/>
    <property type="molecule type" value="Genomic_DNA"/>
</dbReference>
<dbReference type="PANTHER" id="PTHR12752">
    <property type="entry name" value="PHOSPHOINOSITOL 3-PHOSPHATE-BINDING PROTEIN"/>
    <property type="match status" value="1"/>
</dbReference>
<name>A0A8H8DI73_9FUNG</name>
<accession>A0A8H8DI73</accession>
<gene>
    <name evidence="3" type="ORF">BJ554DRAFT_21</name>
</gene>
<feature type="region of interest" description="Disordered" evidence="1">
    <location>
        <begin position="188"/>
        <end position="226"/>
    </location>
</feature>
<organism evidence="3 4">
    <name type="scientific">Olpidium bornovanus</name>
    <dbReference type="NCBI Taxonomy" id="278681"/>
    <lineage>
        <taxon>Eukaryota</taxon>
        <taxon>Fungi</taxon>
        <taxon>Fungi incertae sedis</taxon>
        <taxon>Olpidiomycota</taxon>
        <taxon>Olpidiomycotina</taxon>
        <taxon>Olpidiomycetes</taxon>
        <taxon>Olpidiales</taxon>
        <taxon>Olpidiaceae</taxon>
        <taxon>Olpidium</taxon>
    </lineage>
</organism>
<evidence type="ECO:0000256" key="1">
    <source>
        <dbReference type="SAM" id="MobiDB-lite"/>
    </source>
</evidence>
<sequence length="226" mass="25434">MCFVLRRTRSPRALDVLIRVSVSPSQSPTASSSSSLRYLPKSERSNVFDSQERVVDYHRIDGTRFLNDAAHSGWLYKQRGAIKTWKKLWFSIKGGVLFYQKHRGDRRVVGTVELSGYKIVPDANIYRGKYCWKAKHDRLRTHFFYTDHAEDMKVWVKHMIKATIVLDPAAPVISSYAAKTVPISVAQDMRPRPPNVTGQNAYGLRGSSGADAPPPATSAPLSSRRA</sequence>
<dbReference type="AlphaFoldDB" id="A0A8H8DI73"/>
<evidence type="ECO:0000313" key="3">
    <source>
        <dbReference type="EMBL" id="KAG5459564.1"/>
    </source>
</evidence>